<dbReference type="Proteomes" id="UP000807504">
    <property type="component" value="Unassembled WGS sequence"/>
</dbReference>
<feature type="region of interest" description="Disordered" evidence="1">
    <location>
        <begin position="44"/>
        <end position="74"/>
    </location>
</feature>
<gene>
    <name evidence="2" type="ORF">HNY73_010531</name>
</gene>
<comment type="caution">
    <text evidence="2">The sequence shown here is derived from an EMBL/GenBank/DDBJ whole genome shotgun (WGS) entry which is preliminary data.</text>
</comment>
<dbReference type="EMBL" id="JABXBU010000030">
    <property type="protein sequence ID" value="KAF8784924.1"/>
    <property type="molecule type" value="Genomic_DNA"/>
</dbReference>
<reference evidence="2" key="2">
    <citation type="submission" date="2020-06" db="EMBL/GenBank/DDBJ databases">
        <authorList>
            <person name="Sheffer M."/>
        </authorList>
    </citation>
    <scope>NUCLEOTIDE SEQUENCE</scope>
</reference>
<proteinExistence type="predicted"/>
<evidence type="ECO:0000313" key="2">
    <source>
        <dbReference type="EMBL" id="KAF8784924.1"/>
    </source>
</evidence>
<protein>
    <submittedName>
        <fullName evidence="2">Uncharacterized protein</fullName>
    </submittedName>
</protein>
<evidence type="ECO:0000256" key="1">
    <source>
        <dbReference type="SAM" id="MobiDB-lite"/>
    </source>
</evidence>
<organism evidence="2 3">
    <name type="scientific">Argiope bruennichi</name>
    <name type="common">Wasp spider</name>
    <name type="synonym">Aranea bruennichi</name>
    <dbReference type="NCBI Taxonomy" id="94029"/>
    <lineage>
        <taxon>Eukaryota</taxon>
        <taxon>Metazoa</taxon>
        <taxon>Ecdysozoa</taxon>
        <taxon>Arthropoda</taxon>
        <taxon>Chelicerata</taxon>
        <taxon>Arachnida</taxon>
        <taxon>Araneae</taxon>
        <taxon>Araneomorphae</taxon>
        <taxon>Entelegynae</taxon>
        <taxon>Araneoidea</taxon>
        <taxon>Araneidae</taxon>
        <taxon>Argiope</taxon>
    </lineage>
</organism>
<feature type="compositionally biased region" description="Polar residues" evidence="1">
    <location>
        <begin position="44"/>
        <end position="62"/>
    </location>
</feature>
<sequence length="287" mass="31920">MAYGRIIPRQMEKKSSENMLVHPSQNEKISICFPESSSCASPTLGTFSSDSDNTSVSGTSSKRLPGPINVKGQDASLSSGNLKNLYMFWSGAILKNSLSDNPKSCEKEFEETVQKRPEQSPKPEFSKLEEVFAETKSESEKQMSPESDLTGTSDLKCLSSPNMQNESIANLQITADQQNEVPKNVDLSSAEKSSYQGTCILDHLNEKEKTENYNEMEFLLEESCDTKKAKSNIGVKRKMELPFQSKGKNICTDASEEKYSNSKQHSNICMEGEKKSSVDMIEEKTLN</sequence>
<dbReference type="AlphaFoldDB" id="A0A8T0F1C2"/>
<accession>A0A8T0F1C2</accession>
<feature type="compositionally biased region" description="Basic and acidic residues" evidence="1">
    <location>
        <begin position="134"/>
        <end position="143"/>
    </location>
</feature>
<feature type="region of interest" description="Disordered" evidence="1">
    <location>
        <begin position="134"/>
        <end position="160"/>
    </location>
</feature>
<name>A0A8T0F1C2_ARGBR</name>
<keyword evidence="3" id="KW-1185">Reference proteome</keyword>
<reference evidence="2" key="1">
    <citation type="journal article" date="2020" name="bioRxiv">
        <title>Chromosome-level reference genome of the European wasp spider Argiope bruennichi: a resource for studies on range expansion and evolutionary adaptation.</title>
        <authorList>
            <person name="Sheffer M.M."/>
            <person name="Hoppe A."/>
            <person name="Krehenwinkel H."/>
            <person name="Uhl G."/>
            <person name="Kuss A.W."/>
            <person name="Jensen L."/>
            <person name="Jensen C."/>
            <person name="Gillespie R.G."/>
            <person name="Hoff K.J."/>
            <person name="Prost S."/>
        </authorList>
    </citation>
    <scope>NUCLEOTIDE SEQUENCE</scope>
</reference>
<evidence type="ECO:0000313" key="3">
    <source>
        <dbReference type="Proteomes" id="UP000807504"/>
    </source>
</evidence>
<feature type="compositionally biased region" description="Polar residues" evidence="1">
    <location>
        <begin position="144"/>
        <end position="160"/>
    </location>
</feature>